<proteinExistence type="predicted"/>
<dbReference type="KEGG" id="paun:MJA45_03135"/>
<dbReference type="Proteomes" id="UP001305702">
    <property type="component" value="Chromosome"/>
</dbReference>
<dbReference type="RefSeq" id="WP_315605848.1">
    <property type="nucleotide sequence ID" value="NZ_CP130318.1"/>
</dbReference>
<dbReference type="EMBL" id="CP130318">
    <property type="protein sequence ID" value="WNQ12071.1"/>
    <property type="molecule type" value="Genomic_DNA"/>
</dbReference>
<dbReference type="AlphaFoldDB" id="A0AA96RG18"/>
<keyword evidence="2" id="KW-1185">Reference proteome</keyword>
<protein>
    <submittedName>
        <fullName evidence="1">HEPN domain-containing protein</fullName>
    </submittedName>
</protein>
<organism evidence="1 2">
    <name type="scientific">Paenibacillus aurantius</name>
    <dbReference type="NCBI Taxonomy" id="2918900"/>
    <lineage>
        <taxon>Bacteria</taxon>
        <taxon>Bacillati</taxon>
        <taxon>Bacillota</taxon>
        <taxon>Bacilli</taxon>
        <taxon>Bacillales</taxon>
        <taxon>Paenibacillaceae</taxon>
        <taxon>Paenibacillus</taxon>
    </lineage>
</organism>
<gene>
    <name evidence="1" type="ORF">MJA45_03135</name>
</gene>
<evidence type="ECO:0000313" key="1">
    <source>
        <dbReference type="EMBL" id="WNQ12071.1"/>
    </source>
</evidence>
<accession>A0AA96RG18</accession>
<sequence>MAEHGTCTDRYGTKARSGQINVIKINNTDDNLRNQTHQYLESMTWIDDVTRNCILKCLRYYRKAILQKGNEIDSAYLFLWIALESIGGSILGEKSYPKCRKCKKTIEGCIHCGEDTSYNPSEKSLIKELLTEKLKITTKTKFDKWYGSRSALVHSGKAIEVVDYNRIVIHYNEIEKIIPIVINKILNKKRLPSQITNEETLSYWGFTRPKE</sequence>
<evidence type="ECO:0000313" key="2">
    <source>
        <dbReference type="Proteomes" id="UP001305702"/>
    </source>
</evidence>
<reference evidence="1 2" key="1">
    <citation type="submission" date="2022-02" db="EMBL/GenBank/DDBJ databases">
        <title>Paenibacillus sp. MBLB1776 Whole Genome Shotgun Sequencing.</title>
        <authorList>
            <person name="Hwang C.Y."/>
            <person name="Cho E.-S."/>
            <person name="Seo M.-J."/>
        </authorList>
    </citation>
    <scope>NUCLEOTIDE SEQUENCE [LARGE SCALE GENOMIC DNA]</scope>
    <source>
        <strain evidence="1 2">MBLB1776</strain>
    </source>
</reference>
<name>A0AA96RG18_9BACL</name>